<dbReference type="SUPFAM" id="SSF51735">
    <property type="entry name" value="NAD(P)-binding Rossmann-fold domains"/>
    <property type="match status" value="1"/>
</dbReference>
<dbReference type="InterPro" id="IPR011032">
    <property type="entry name" value="GroES-like_sf"/>
</dbReference>
<keyword evidence="4 6" id="KW-0862">Zinc</keyword>
<dbReference type="InterPro" id="IPR013154">
    <property type="entry name" value="ADH-like_N"/>
</dbReference>
<sequence>MQAAVYVPGNPSLKIDNHFEIPKPGPKQVLLKIQASGVCHTDVFLLSTAPSDGRTYIMGHEATGIAVEFGKDVYTVQKNKRYAAAVYVPGNPSLKIDNHFEIPKPGPKQVLLKIQASGICHTDVFLLSTAPSDGRTYIMGHEATGIAVEFGKDVYTVQKNKRYAITPGESALEEFFAIPSFGLGRNGGHAEYAVVDADMLVPVPENVPPEHAAVMADAGITVWSALKTTAEVKCLSLLSIRDAHDSPLSEKIKKGERVLITGIGGLGLLAVQLAVYLGAEVYAVDIRPSSRELALRFGARNAFDLVELDAVLAKGFQVDCAVDFVSTDTTFQKEVSAVGGNFLNSALQKRGRIVIVGASDHNLVTNALAGIVMGLQVRYSAYGVKEDLIEVLDLASKGIVRPIVDKLPLHEANKAYNDLRANLILSRRVLIPPAFWEESVYPN</sequence>
<evidence type="ECO:0000256" key="2">
    <source>
        <dbReference type="ARBA" id="ARBA00008072"/>
    </source>
</evidence>
<dbReference type="Gene3D" id="3.40.50.720">
    <property type="entry name" value="NAD(P)-binding Rossmann-like Domain"/>
    <property type="match status" value="1"/>
</dbReference>
<dbReference type="PANTHER" id="PTHR42940">
    <property type="entry name" value="ALCOHOL DEHYDROGENASE 1-RELATED"/>
    <property type="match status" value="1"/>
</dbReference>
<proteinExistence type="inferred from homology"/>
<evidence type="ECO:0000256" key="5">
    <source>
        <dbReference type="ARBA" id="ARBA00023002"/>
    </source>
</evidence>
<gene>
    <name evidence="8" type="ORF">A7U60_g5951</name>
</gene>
<dbReference type="Proteomes" id="UP000757232">
    <property type="component" value="Unassembled WGS sequence"/>
</dbReference>
<dbReference type="GO" id="GO:0008270">
    <property type="term" value="F:zinc ion binding"/>
    <property type="evidence" value="ECO:0007669"/>
    <property type="project" value="InterPro"/>
</dbReference>
<evidence type="ECO:0000256" key="3">
    <source>
        <dbReference type="ARBA" id="ARBA00022723"/>
    </source>
</evidence>
<dbReference type="InterPro" id="IPR002328">
    <property type="entry name" value="ADH_Zn_CS"/>
</dbReference>
<dbReference type="InterPro" id="IPR013149">
    <property type="entry name" value="ADH-like_C"/>
</dbReference>
<protein>
    <submittedName>
        <fullName evidence="8">GroES-like protein</fullName>
    </submittedName>
</protein>
<dbReference type="OrthoDB" id="1879366at2759"/>
<evidence type="ECO:0000256" key="6">
    <source>
        <dbReference type="RuleBase" id="RU361277"/>
    </source>
</evidence>
<dbReference type="Pfam" id="PF00107">
    <property type="entry name" value="ADH_zinc_N"/>
    <property type="match status" value="1"/>
</dbReference>
<dbReference type="AlphaFoldDB" id="A0A9Q5HVZ6"/>
<dbReference type="PROSITE" id="PS00059">
    <property type="entry name" value="ADH_ZINC"/>
    <property type="match status" value="2"/>
</dbReference>
<name>A0A9Q5HVZ6_SANBA</name>
<evidence type="ECO:0000256" key="4">
    <source>
        <dbReference type="ARBA" id="ARBA00022833"/>
    </source>
</evidence>
<reference evidence="8" key="1">
    <citation type="submission" date="2016-06" db="EMBL/GenBank/DDBJ databases">
        <title>Draft Genome sequence of the fungus Inonotus baumii.</title>
        <authorList>
            <person name="Zhu H."/>
            <person name="Lin W."/>
        </authorList>
    </citation>
    <scope>NUCLEOTIDE SEQUENCE</scope>
    <source>
        <strain evidence="8">821</strain>
    </source>
</reference>
<dbReference type="SMART" id="SM00829">
    <property type="entry name" value="PKS_ER"/>
    <property type="match status" value="1"/>
</dbReference>
<dbReference type="EMBL" id="LNZH02000197">
    <property type="protein sequence ID" value="OCB86979.1"/>
    <property type="molecule type" value="Genomic_DNA"/>
</dbReference>
<keyword evidence="5" id="KW-0560">Oxidoreductase</keyword>
<dbReference type="Pfam" id="PF08240">
    <property type="entry name" value="ADH_N"/>
    <property type="match status" value="2"/>
</dbReference>
<dbReference type="InterPro" id="IPR036291">
    <property type="entry name" value="NAD(P)-bd_dom_sf"/>
</dbReference>
<keyword evidence="9" id="KW-1185">Reference proteome</keyword>
<dbReference type="SUPFAM" id="SSF50129">
    <property type="entry name" value="GroES-like"/>
    <property type="match status" value="2"/>
</dbReference>
<evidence type="ECO:0000259" key="7">
    <source>
        <dbReference type="SMART" id="SM00829"/>
    </source>
</evidence>
<dbReference type="InterPro" id="IPR020843">
    <property type="entry name" value="ER"/>
</dbReference>
<evidence type="ECO:0000313" key="9">
    <source>
        <dbReference type="Proteomes" id="UP000757232"/>
    </source>
</evidence>
<feature type="domain" description="Enoyl reductase (ER)" evidence="7">
    <location>
        <begin position="90"/>
        <end position="425"/>
    </location>
</feature>
<comment type="caution">
    <text evidence="8">The sequence shown here is derived from an EMBL/GenBank/DDBJ whole genome shotgun (WGS) entry which is preliminary data.</text>
</comment>
<dbReference type="GO" id="GO:0004022">
    <property type="term" value="F:alcohol dehydrogenase (NAD+) activity"/>
    <property type="evidence" value="ECO:0007669"/>
    <property type="project" value="TreeGrafter"/>
</dbReference>
<organism evidence="8 9">
    <name type="scientific">Sanghuangporus baumii</name>
    <name type="common">Phellinus baumii</name>
    <dbReference type="NCBI Taxonomy" id="108892"/>
    <lineage>
        <taxon>Eukaryota</taxon>
        <taxon>Fungi</taxon>
        <taxon>Dikarya</taxon>
        <taxon>Basidiomycota</taxon>
        <taxon>Agaricomycotina</taxon>
        <taxon>Agaricomycetes</taxon>
        <taxon>Hymenochaetales</taxon>
        <taxon>Hymenochaetaceae</taxon>
        <taxon>Sanghuangporus</taxon>
    </lineage>
</organism>
<keyword evidence="3 6" id="KW-0479">Metal-binding</keyword>
<accession>A0A9Q5HVZ6</accession>
<comment type="similarity">
    <text evidence="2 6">Belongs to the zinc-containing alcohol dehydrogenase family.</text>
</comment>
<evidence type="ECO:0000313" key="8">
    <source>
        <dbReference type="EMBL" id="OCB86979.1"/>
    </source>
</evidence>
<dbReference type="PANTHER" id="PTHR42940:SF8">
    <property type="entry name" value="VACUOLAR PROTEIN SORTING-ASSOCIATED PROTEIN 11"/>
    <property type="match status" value="1"/>
</dbReference>
<evidence type="ECO:0000256" key="1">
    <source>
        <dbReference type="ARBA" id="ARBA00001947"/>
    </source>
</evidence>
<dbReference type="Gene3D" id="3.90.180.10">
    <property type="entry name" value="Medium-chain alcohol dehydrogenases, catalytic domain"/>
    <property type="match status" value="2"/>
</dbReference>
<dbReference type="GO" id="GO:0005737">
    <property type="term" value="C:cytoplasm"/>
    <property type="evidence" value="ECO:0007669"/>
    <property type="project" value="TreeGrafter"/>
</dbReference>
<comment type="cofactor">
    <cofactor evidence="1 6">
        <name>Zn(2+)</name>
        <dbReference type="ChEBI" id="CHEBI:29105"/>
    </cofactor>
</comment>